<evidence type="ECO:0000313" key="2">
    <source>
        <dbReference type="Proteomes" id="UP000283269"/>
    </source>
</evidence>
<name>A0A409XQ70_PSICY</name>
<sequence>MALLPHKVPERLQQLAHIVSAYNICLRLKKSLQLANNNSNDLAIGHNLVYVQVLDYLMHYVPTNLGLKHIALEISKFIDDSAVLAVGKMDHIQIHKLYGVSHCSFARIQDMNNAILQHQVASQSPFQAKKYVRLAFVQDRYRCVVTRVYDVYPVMTIQELVTKFEADLSARMEYMQCAHIFPVSTNASIQPGPEEVCLLSIFTS</sequence>
<dbReference type="EMBL" id="NHYD01000896">
    <property type="protein sequence ID" value="PPQ92939.1"/>
    <property type="molecule type" value="Genomic_DNA"/>
</dbReference>
<protein>
    <submittedName>
        <fullName evidence="1">Uncharacterized protein</fullName>
    </submittedName>
</protein>
<keyword evidence="2" id="KW-1185">Reference proteome</keyword>
<dbReference type="Proteomes" id="UP000283269">
    <property type="component" value="Unassembled WGS sequence"/>
</dbReference>
<dbReference type="AlphaFoldDB" id="A0A409XQ70"/>
<organism evidence="1 2">
    <name type="scientific">Psilocybe cyanescens</name>
    <dbReference type="NCBI Taxonomy" id="93625"/>
    <lineage>
        <taxon>Eukaryota</taxon>
        <taxon>Fungi</taxon>
        <taxon>Dikarya</taxon>
        <taxon>Basidiomycota</taxon>
        <taxon>Agaricomycotina</taxon>
        <taxon>Agaricomycetes</taxon>
        <taxon>Agaricomycetidae</taxon>
        <taxon>Agaricales</taxon>
        <taxon>Agaricineae</taxon>
        <taxon>Strophariaceae</taxon>
        <taxon>Psilocybe</taxon>
    </lineage>
</organism>
<dbReference type="OrthoDB" id="2104739at2759"/>
<gene>
    <name evidence="1" type="ORF">CVT25_000103</name>
</gene>
<dbReference type="InParanoid" id="A0A409XQ70"/>
<dbReference type="STRING" id="93625.A0A409XQ70"/>
<accession>A0A409XQ70</accession>
<proteinExistence type="predicted"/>
<evidence type="ECO:0000313" key="1">
    <source>
        <dbReference type="EMBL" id="PPQ92939.1"/>
    </source>
</evidence>
<comment type="caution">
    <text evidence="1">The sequence shown here is derived from an EMBL/GenBank/DDBJ whole genome shotgun (WGS) entry which is preliminary data.</text>
</comment>
<reference evidence="1 2" key="1">
    <citation type="journal article" date="2018" name="Evol. Lett.">
        <title>Horizontal gene cluster transfer increased hallucinogenic mushroom diversity.</title>
        <authorList>
            <person name="Reynolds H.T."/>
            <person name="Vijayakumar V."/>
            <person name="Gluck-Thaler E."/>
            <person name="Korotkin H.B."/>
            <person name="Matheny P.B."/>
            <person name="Slot J.C."/>
        </authorList>
    </citation>
    <scope>NUCLEOTIDE SEQUENCE [LARGE SCALE GENOMIC DNA]</scope>
    <source>
        <strain evidence="1 2">2631</strain>
    </source>
</reference>